<evidence type="ECO:0000256" key="4">
    <source>
        <dbReference type="ARBA" id="ARBA00023136"/>
    </source>
</evidence>
<reference evidence="7 8" key="1">
    <citation type="submission" date="2017-04" db="EMBL/GenBank/DDBJ databases">
        <title>Complete genome of Campylobacter concisus ATCC 33237T and draft genomes for an additional eight well characterized C. concisus strains.</title>
        <authorList>
            <person name="Cornelius A.J."/>
            <person name="Miller W.G."/>
            <person name="Lastovica A.J."/>
            <person name="On S.L."/>
            <person name="French N.P."/>
            <person name="Vandenberg O."/>
            <person name="Biggs P.J."/>
        </authorList>
    </citation>
    <scope>NUCLEOTIDE SEQUENCE [LARGE SCALE GENOMIC DNA]</scope>
    <source>
        <strain evidence="7 8">CCUG 19995</strain>
    </source>
</reference>
<keyword evidence="4 5" id="KW-0472">Membrane</keyword>
<keyword evidence="3 5" id="KW-1133">Transmembrane helix</keyword>
<dbReference type="GO" id="GO:0016020">
    <property type="term" value="C:membrane"/>
    <property type="evidence" value="ECO:0007669"/>
    <property type="project" value="UniProtKB-SubCell"/>
</dbReference>
<organism evidence="7 8">
    <name type="scientific">Campylobacter concisus</name>
    <dbReference type="NCBI Taxonomy" id="199"/>
    <lineage>
        <taxon>Bacteria</taxon>
        <taxon>Pseudomonadati</taxon>
        <taxon>Campylobacterota</taxon>
        <taxon>Epsilonproteobacteria</taxon>
        <taxon>Campylobacterales</taxon>
        <taxon>Campylobacteraceae</taxon>
        <taxon>Campylobacter</taxon>
    </lineage>
</organism>
<dbReference type="PANTHER" id="PTHR37422:SF13">
    <property type="entry name" value="LIPOPOLYSACCHARIDE BIOSYNTHESIS PROTEIN PA4999-RELATED"/>
    <property type="match status" value="1"/>
</dbReference>
<proteinExistence type="predicted"/>
<feature type="transmembrane region" description="Helical" evidence="5">
    <location>
        <begin position="365"/>
        <end position="382"/>
    </location>
</feature>
<gene>
    <name evidence="7" type="ORF">B9N65_03325</name>
</gene>
<feature type="transmembrane region" description="Helical" evidence="5">
    <location>
        <begin position="143"/>
        <end position="162"/>
    </location>
</feature>
<dbReference type="EMBL" id="NDYN01000002">
    <property type="protein sequence ID" value="OUT08512.1"/>
    <property type="molecule type" value="Genomic_DNA"/>
</dbReference>
<dbReference type="InterPro" id="IPR051533">
    <property type="entry name" value="WaaL-like"/>
</dbReference>
<name>A0A1Y5MS98_9BACT</name>
<dbReference type="Proteomes" id="UP000196317">
    <property type="component" value="Unassembled WGS sequence"/>
</dbReference>
<feature type="transmembrane region" description="Helical" evidence="5">
    <location>
        <begin position="12"/>
        <end position="42"/>
    </location>
</feature>
<evidence type="ECO:0000259" key="6">
    <source>
        <dbReference type="Pfam" id="PF04932"/>
    </source>
</evidence>
<evidence type="ECO:0000256" key="1">
    <source>
        <dbReference type="ARBA" id="ARBA00004141"/>
    </source>
</evidence>
<feature type="transmembrane region" description="Helical" evidence="5">
    <location>
        <begin position="54"/>
        <end position="75"/>
    </location>
</feature>
<accession>A0A1Y5MS98</accession>
<evidence type="ECO:0000256" key="2">
    <source>
        <dbReference type="ARBA" id="ARBA00022692"/>
    </source>
</evidence>
<dbReference type="AlphaFoldDB" id="A0A1Y5MS98"/>
<evidence type="ECO:0000313" key="7">
    <source>
        <dbReference type="EMBL" id="OUT08512.1"/>
    </source>
</evidence>
<protein>
    <submittedName>
        <fullName evidence="7">O-antigen ligase</fullName>
    </submittedName>
</protein>
<dbReference type="PANTHER" id="PTHR37422">
    <property type="entry name" value="TEICHURONIC ACID BIOSYNTHESIS PROTEIN TUAE"/>
    <property type="match status" value="1"/>
</dbReference>
<feature type="transmembrane region" description="Helical" evidence="5">
    <location>
        <begin position="105"/>
        <end position="123"/>
    </location>
</feature>
<dbReference type="InterPro" id="IPR007016">
    <property type="entry name" value="O-antigen_ligase-rel_domated"/>
</dbReference>
<evidence type="ECO:0000256" key="3">
    <source>
        <dbReference type="ARBA" id="ARBA00022989"/>
    </source>
</evidence>
<dbReference type="Pfam" id="PF04932">
    <property type="entry name" value="Wzy_C"/>
    <property type="match status" value="1"/>
</dbReference>
<sequence length="391" mass="44478">MKNDIMSKLYNLFLIIVLFTLPVTEGLKQISLILFVLVGIYICVKEKKQFKFDVINISLFIFVLSAFISCLVNGISPSRVLDPLRCMLFFFVARTVGTEKINFKFMFYALFAGFIVAFVPACIKKFTSNDPMAFFELKSIGHVNHSAIFMLLVFCVALMSMANFKKLYEKYISIAVAGICVLGIMIAGSRATMYLLPVIVFVILIYQISNKQTNIKKSLGLIIVFSAIAIFYTYISTNITQDERIYSQLTKGVTGSETRYPIFASAFYTWLEHPFFGIGSGEFKVIDITKYFPGNYEVHVSHSHNTFLTFLTEKGIIALLAYLVFQLSLFIKFIKNFRQNSIVFLALLMLVFQNVISLVNTTFHHENALLMLLFWALALGVIDEKNSIFKN</sequence>
<feature type="transmembrane region" description="Helical" evidence="5">
    <location>
        <begin position="174"/>
        <end position="206"/>
    </location>
</feature>
<keyword evidence="7" id="KW-0436">Ligase</keyword>
<feature type="transmembrane region" description="Helical" evidence="5">
    <location>
        <begin position="341"/>
        <end position="359"/>
    </location>
</feature>
<feature type="domain" description="O-antigen ligase-related" evidence="6">
    <location>
        <begin position="176"/>
        <end position="323"/>
    </location>
</feature>
<feature type="transmembrane region" description="Helical" evidence="5">
    <location>
        <begin position="218"/>
        <end position="235"/>
    </location>
</feature>
<evidence type="ECO:0000313" key="8">
    <source>
        <dbReference type="Proteomes" id="UP000196317"/>
    </source>
</evidence>
<feature type="transmembrane region" description="Helical" evidence="5">
    <location>
        <begin position="315"/>
        <end position="334"/>
    </location>
</feature>
<keyword evidence="2 5" id="KW-0812">Transmembrane</keyword>
<comment type="subcellular location">
    <subcellularLocation>
        <location evidence="1">Membrane</location>
        <topology evidence="1">Multi-pass membrane protein</topology>
    </subcellularLocation>
</comment>
<evidence type="ECO:0000256" key="5">
    <source>
        <dbReference type="SAM" id="Phobius"/>
    </source>
</evidence>
<dbReference type="RefSeq" id="WP_087582796.1">
    <property type="nucleotide sequence ID" value="NZ_NDYN01000002.1"/>
</dbReference>
<comment type="caution">
    <text evidence="7">The sequence shown here is derived from an EMBL/GenBank/DDBJ whole genome shotgun (WGS) entry which is preliminary data.</text>
</comment>
<dbReference type="GO" id="GO:0016874">
    <property type="term" value="F:ligase activity"/>
    <property type="evidence" value="ECO:0007669"/>
    <property type="project" value="UniProtKB-KW"/>
</dbReference>